<proteinExistence type="predicted"/>
<dbReference type="Proteomes" id="UP001597183">
    <property type="component" value="Unassembled WGS sequence"/>
</dbReference>
<gene>
    <name evidence="1" type="ORF">ACFQ5G_26245</name>
</gene>
<organism evidence="1 2">
    <name type="scientific">Actinoplanes sichuanensis</name>
    <dbReference type="NCBI Taxonomy" id="512349"/>
    <lineage>
        <taxon>Bacteria</taxon>
        <taxon>Bacillati</taxon>
        <taxon>Actinomycetota</taxon>
        <taxon>Actinomycetes</taxon>
        <taxon>Micromonosporales</taxon>
        <taxon>Micromonosporaceae</taxon>
        <taxon>Actinoplanes</taxon>
    </lineage>
</organism>
<accession>A0ABW4ADM4</accession>
<evidence type="ECO:0008006" key="3">
    <source>
        <dbReference type="Google" id="ProtNLM"/>
    </source>
</evidence>
<keyword evidence="2" id="KW-1185">Reference proteome</keyword>
<name>A0ABW4ADM4_9ACTN</name>
<sequence length="91" mass="10611">MSSHAILLLGSYFNEEVVDLRPEVRDGLRDDGPEAFDRIRGEVRELIRERRLTPLEFRNETGVRFANEEQMYSEFEGAYRYFFEGGEDGAS</sequence>
<comment type="caution">
    <text evidence="1">The sequence shown here is derived from an EMBL/GenBank/DDBJ whole genome shotgun (WGS) entry which is preliminary data.</text>
</comment>
<evidence type="ECO:0000313" key="1">
    <source>
        <dbReference type="EMBL" id="MFD1368861.1"/>
    </source>
</evidence>
<evidence type="ECO:0000313" key="2">
    <source>
        <dbReference type="Proteomes" id="UP001597183"/>
    </source>
</evidence>
<protein>
    <recommendedName>
        <fullName evidence="3">CdiI immunity protein domain-containing protein</fullName>
    </recommendedName>
</protein>
<reference evidence="2" key="1">
    <citation type="journal article" date="2019" name="Int. J. Syst. Evol. Microbiol.">
        <title>The Global Catalogue of Microorganisms (GCM) 10K type strain sequencing project: providing services to taxonomists for standard genome sequencing and annotation.</title>
        <authorList>
            <consortium name="The Broad Institute Genomics Platform"/>
            <consortium name="The Broad Institute Genome Sequencing Center for Infectious Disease"/>
            <person name="Wu L."/>
            <person name="Ma J."/>
        </authorList>
    </citation>
    <scope>NUCLEOTIDE SEQUENCE [LARGE SCALE GENOMIC DNA]</scope>
    <source>
        <strain evidence="2">CCM 7526</strain>
    </source>
</reference>
<dbReference type="RefSeq" id="WP_317788304.1">
    <property type="nucleotide sequence ID" value="NZ_AP028461.1"/>
</dbReference>
<dbReference type="EMBL" id="JBHTMK010000037">
    <property type="protein sequence ID" value="MFD1368861.1"/>
    <property type="molecule type" value="Genomic_DNA"/>
</dbReference>